<evidence type="ECO:0000313" key="3">
    <source>
        <dbReference type="Proteomes" id="UP000610558"/>
    </source>
</evidence>
<sequence>MKTLIHEIGVIDQQGLKHPVNFQAGLNVVTGKSSTGKSALIEIFDYCFGSDENTIPKGVITNSAAIYYVALAVNEQDMVIARDPNLATKAFFRRVDAFDSGEIDREYFSSSYFRPLNEFKKHLRDFFLDIDDVDESLAARANRRFNQKAPTPSVRSFTSFMLQHQNLVANKHALFYRFDEKEKRDQAIEHTKIFLGLVDQKFFHLSQEKERLSTDVKRLERQKETNKRTSESYKQKVAPVLSQLYALMGFKDEPISLTKVLQHPQDAKDQLDSIIVAEKIVHSSDAMTQRYEQLKLARNQKTSELRKLQRQAASINKHIQEEELFVENVKRFNSPQHVHISATVCPFCHTEKDNLRQSAEKLQQAITKVSGNLAQARPMKAKFQSSLIEVQRDTEIVSKLLTDLNQQIAEIEKVNQQLAEQKSLYESIIMQKAKLFALLDTLNMADDAELDGEIKELKRKLKKITDALKEYDVQKGLAAASLKVNEYMASIGSHFEFEASYKPINLHFSFETFDLYHLTPENEKIYLRSMGSGANWLYCHITLFLALHKYFVELGEKCAIPSVLFLDQPTQVYFPNFNRDNSATFEEQKKQEAEQRKIHSVDQNIDEDIKAVENLFSQLSIYCNDLQLSNGFSPQIIVTDHADNLTLSNGFDFEALVNGNRWRTRGLIVPAPELQGDS</sequence>
<name>A0A927C0R7_9GAMM</name>
<evidence type="ECO:0000313" key="2">
    <source>
        <dbReference type="EMBL" id="MBD2857440.1"/>
    </source>
</evidence>
<dbReference type="EMBL" id="JACXLD010000001">
    <property type="protein sequence ID" value="MBD2857440.1"/>
    <property type="molecule type" value="Genomic_DNA"/>
</dbReference>
<accession>A0A927C0R7</accession>
<organism evidence="2 3">
    <name type="scientific">Spongiibacter pelagi</name>
    <dbReference type="NCBI Taxonomy" id="2760804"/>
    <lineage>
        <taxon>Bacteria</taxon>
        <taxon>Pseudomonadati</taxon>
        <taxon>Pseudomonadota</taxon>
        <taxon>Gammaproteobacteria</taxon>
        <taxon>Cellvibrionales</taxon>
        <taxon>Spongiibacteraceae</taxon>
        <taxon>Spongiibacter</taxon>
    </lineage>
</organism>
<comment type="caution">
    <text evidence="2">The sequence shown here is derived from an EMBL/GenBank/DDBJ whole genome shotgun (WGS) entry which is preliminary data.</text>
</comment>
<keyword evidence="1" id="KW-0175">Coiled coil</keyword>
<dbReference type="Proteomes" id="UP000610558">
    <property type="component" value="Unassembled WGS sequence"/>
</dbReference>
<evidence type="ECO:0000256" key="1">
    <source>
        <dbReference type="SAM" id="Coils"/>
    </source>
</evidence>
<dbReference type="Pfam" id="PF12532">
    <property type="entry name" value="DUF3732"/>
    <property type="match status" value="1"/>
</dbReference>
<dbReference type="AlphaFoldDB" id="A0A927C0R7"/>
<dbReference type="InterPro" id="IPR022205">
    <property type="entry name" value="DUF3732"/>
</dbReference>
<keyword evidence="3" id="KW-1185">Reference proteome</keyword>
<dbReference type="InterPro" id="IPR027417">
    <property type="entry name" value="P-loop_NTPase"/>
</dbReference>
<reference evidence="2" key="1">
    <citation type="submission" date="2020-09" db="EMBL/GenBank/DDBJ databases">
        <authorList>
            <person name="Yoon J.-W."/>
        </authorList>
    </citation>
    <scope>NUCLEOTIDE SEQUENCE</scope>
    <source>
        <strain evidence="2">KMU-158</strain>
    </source>
</reference>
<protein>
    <submittedName>
        <fullName evidence="2">DUF3732 domain-containing protein</fullName>
    </submittedName>
</protein>
<gene>
    <name evidence="2" type="ORF">IB286_00375</name>
</gene>
<feature type="coiled-coil region" evidence="1">
    <location>
        <begin position="397"/>
        <end position="474"/>
    </location>
</feature>
<feature type="coiled-coil region" evidence="1">
    <location>
        <begin position="291"/>
        <end position="318"/>
    </location>
</feature>
<dbReference type="Gene3D" id="3.40.50.300">
    <property type="entry name" value="P-loop containing nucleotide triphosphate hydrolases"/>
    <property type="match status" value="1"/>
</dbReference>
<dbReference type="RefSeq" id="WP_175246652.1">
    <property type="nucleotide sequence ID" value="NZ_JACXLD010000001.1"/>
</dbReference>
<proteinExistence type="predicted"/>
<feature type="coiled-coil region" evidence="1">
    <location>
        <begin position="202"/>
        <end position="236"/>
    </location>
</feature>